<keyword evidence="3 10" id="KW-0732">Signal</keyword>
<sequence>MVICCVCLTRHVISFACACSTLVLLGPGHAYFVKGHTGQDITLSCKYDRKYYGALSACWQRGEIPARGCSNQLISTDGLRVETRAPSRYELLGRLEDGDVSLTIKSLTEGDAGRYGCRVEIPGWFNDEKHHIDVSVVTGEENSCMFTQRQTCSKFKQRLLYKEPRPHTGHSVPIAAPTPAAAPAVPNKLVVSSASCLASVAVSPACPPEVAPSLGYSILCLLKHLVGVAASSVSLNHGVDLLQQLSDLSRISASVVKNMISSTTLTDEVMESWIFPDESSCGDSPMLQVISTCEQGHGVNLSVNLSTRSSKGDGCPDLCLHLLFSLNIIKHTWSINHSQFLTFKHFLLTL</sequence>
<evidence type="ECO:0000256" key="2">
    <source>
        <dbReference type="ARBA" id="ARBA00022692"/>
    </source>
</evidence>
<name>A0A3B4H141_9CICH</name>
<evidence type="ECO:0000256" key="7">
    <source>
        <dbReference type="ARBA" id="ARBA00023180"/>
    </source>
</evidence>
<feature type="domain" description="Ig-like" evidence="11">
    <location>
        <begin position="27"/>
        <end position="120"/>
    </location>
</feature>
<feature type="signal peptide" evidence="10">
    <location>
        <begin position="1"/>
        <end position="30"/>
    </location>
</feature>
<evidence type="ECO:0000313" key="12">
    <source>
        <dbReference type="Ensembl" id="ENSPNYP00000029367.1"/>
    </source>
</evidence>
<dbReference type="Ensembl" id="ENSPNYT00000030083.1">
    <property type="protein sequence ID" value="ENSPNYP00000029367.1"/>
    <property type="gene ID" value="ENSPNYG00000022125.1"/>
</dbReference>
<dbReference type="InterPro" id="IPR036179">
    <property type="entry name" value="Ig-like_dom_sf"/>
</dbReference>
<dbReference type="GeneTree" id="ENSGT00940000163509"/>
<accession>A0A3B4H141</accession>
<dbReference type="Pfam" id="PF07686">
    <property type="entry name" value="V-set"/>
    <property type="match status" value="1"/>
</dbReference>
<dbReference type="PANTHER" id="PTHR46608:SF3">
    <property type="entry name" value="T-CELL IMMUNOGLOBULIN AND MUCIN DOMAIN-CONTAINING PROTEIN 4"/>
    <property type="match status" value="1"/>
</dbReference>
<keyword evidence="6" id="KW-1015">Disulfide bond</keyword>
<dbReference type="GO" id="GO:0060097">
    <property type="term" value="P:cytoskeletal rearrangement involved in phagocytosis, engulfment"/>
    <property type="evidence" value="ECO:0007669"/>
    <property type="project" value="TreeGrafter"/>
</dbReference>
<evidence type="ECO:0000256" key="4">
    <source>
        <dbReference type="ARBA" id="ARBA00022989"/>
    </source>
</evidence>
<dbReference type="InterPro" id="IPR013783">
    <property type="entry name" value="Ig-like_fold"/>
</dbReference>
<comment type="subcellular location">
    <subcellularLocation>
        <location evidence="1">Membrane</location>
        <topology evidence="1">Single-pass type I membrane protein</topology>
    </subcellularLocation>
</comment>
<dbReference type="GO" id="GO:0043277">
    <property type="term" value="P:apoptotic cell clearance"/>
    <property type="evidence" value="ECO:0007669"/>
    <property type="project" value="TreeGrafter"/>
</dbReference>
<dbReference type="AlphaFoldDB" id="A0A3B4H141"/>
<evidence type="ECO:0000256" key="6">
    <source>
        <dbReference type="ARBA" id="ARBA00023157"/>
    </source>
</evidence>
<dbReference type="PANTHER" id="PTHR46608">
    <property type="entry name" value="T-CELL IMMUNOGLOBULIN AND MUCIN DOMAIN-CONTAINING PROTEIN 4"/>
    <property type="match status" value="1"/>
</dbReference>
<dbReference type="GO" id="GO:0001786">
    <property type="term" value="F:phosphatidylserine binding"/>
    <property type="evidence" value="ECO:0007669"/>
    <property type="project" value="TreeGrafter"/>
</dbReference>
<dbReference type="FunFam" id="2.60.40.10:FF:000774">
    <property type="entry name" value="Hepatitis A virus cellular receptor 1"/>
    <property type="match status" value="1"/>
</dbReference>
<evidence type="ECO:0000259" key="11">
    <source>
        <dbReference type="PROSITE" id="PS50835"/>
    </source>
</evidence>
<dbReference type="InterPro" id="IPR013106">
    <property type="entry name" value="Ig_V-set"/>
</dbReference>
<reference evidence="12" key="1">
    <citation type="submission" date="2023-09" db="UniProtKB">
        <authorList>
            <consortium name="Ensembl"/>
        </authorList>
    </citation>
    <scope>IDENTIFICATION</scope>
</reference>
<proteinExistence type="inferred from homology"/>
<dbReference type="Gene3D" id="2.60.40.10">
    <property type="entry name" value="Immunoglobulins"/>
    <property type="match status" value="1"/>
</dbReference>
<evidence type="ECO:0000256" key="10">
    <source>
        <dbReference type="SAM" id="SignalP"/>
    </source>
</evidence>
<dbReference type="SMART" id="SM00409">
    <property type="entry name" value="IG"/>
    <property type="match status" value="1"/>
</dbReference>
<dbReference type="SUPFAM" id="SSF48726">
    <property type="entry name" value="Immunoglobulin"/>
    <property type="match status" value="1"/>
</dbReference>
<keyword evidence="2" id="KW-0812">Transmembrane</keyword>
<evidence type="ECO:0000256" key="1">
    <source>
        <dbReference type="ARBA" id="ARBA00004479"/>
    </source>
</evidence>
<keyword evidence="5" id="KW-0472">Membrane</keyword>
<organism evidence="12">
    <name type="scientific">Pundamilia nyererei</name>
    <dbReference type="NCBI Taxonomy" id="303518"/>
    <lineage>
        <taxon>Eukaryota</taxon>
        <taxon>Metazoa</taxon>
        <taxon>Chordata</taxon>
        <taxon>Craniata</taxon>
        <taxon>Vertebrata</taxon>
        <taxon>Euteleostomi</taxon>
        <taxon>Actinopterygii</taxon>
        <taxon>Neopterygii</taxon>
        <taxon>Teleostei</taxon>
        <taxon>Neoteleostei</taxon>
        <taxon>Acanthomorphata</taxon>
        <taxon>Ovalentaria</taxon>
        <taxon>Cichlomorphae</taxon>
        <taxon>Cichliformes</taxon>
        <taxon>Cichlidae</taxon>
        <taxon>African cichlids</taxon>
        <taxon>Pseudocrenilabrinae</taxon>
        <taxon>Haplochromini</taxon>
        <taxon>Pundamilia</taxon>
    </lineage>
</organism>
<dbReference type="GO" id="GO:0016020">
    <property type="term" value="C:membrane"/>
    <property type="evidence" value="ECO:0007669"/>
    <property type="project" value="UniProtKB-SubCell"/>
</dbReference>
<evidence type="ECO:0000256" key="9">
    <source>
        <dbReference type="ARBA" id="ARBA00038203"/>
    </source>
</evidence>
<keyword evidence="4" id="KW-1133">Transmembrane helix</keyword>
<keyword evidence="7" id="KW-0325">Glycoprotein</keyword>
<evidence type="ECO:0000256" key="5">
    <source>
        <dbReference type="ARBA" id="ARBA00023136"/>
    </source>
</evidence>
<dbReference type="PROSITE" id="PS50835">
    <property type="entry name" value="IG_LIKE"/>
    <property type="match status" value="1"/>
</dbReference>
<dbReference type="InterPro" id="IPR003599">
    <property type="entry name" value="Ig_sub"/>
</dbReference>
<dbReference type="InterPro" id="IPR007110">
    <property type="entry name" value="Ig-like_dom"/>
</dbReference>
<protein>
    <recommendedName>
        <fullName evidence="11">Ig-like domain-containing protein</fullName>
    </recommendedName>
</protein>
<evidence type="ECO:0000256" key="3">
    <source>
        <dbReference type="ARBA" id="ARBA00022729"/>
    </source>
</evidence>
<feature type="chain" id="PRO_5017325774" description="Ig-like domain-containing protein" evidence="10">
    <location>
        <begin position="31"/>
        <end position="350"/>
    </location>
</feature>
<comment type="similarity">
    <text evidence="9">Belongs to the immunoglobulin superfamily. TIM family.</text>
</comment>
<keyword evidence="8" id="KW-0393">Immunoglobulin domain</keyword>
<evidence type="ECO:0000256" key="8">
    <source>
        <dbReference type="ARBA" id="ARBA00023319"/>
    </source>
</evidence>